<evidence type="ECO:0000313" key="2">
    <source>
        <dbReference type="Proteomes" id="UP000177625"/>
    </source>
</evidence>
<dbReference type="Proteomes" id="UP000177625">
    <property type="component" value="Unassembled WGS sequence"/>
</dbReference>
<reference evidence="2" key="1">
    <citation type="submission" date="2016-03" db="EMBL/GenBank/DDBJ databases">
        <authorList>
            <person name="Guldener U."/>
        </authorList>
    </citation>
    <scope>NUCLEOTIDE SEQUENCE [LARGE SCALE GENOMIC DNA]</scope>
</reference>
<evidence type="ECO:0000313" key="1">
    <source>
        <dbReference type="EMBL" id="CZT43347.1"/>
    </source>
</evidence>
<accession>A0A1E1M2L5</accession>
<dbReference type="AlphaFoldDB" id="A0A1E1M2L5"/>
<proteinExistence type="predicted"/>
<keyword evidence="2" id="KW-1185">Reference proteome</keyword>
<gene>
    <name evidence="1" type="ORF">RSE6_03372</name>
</gene>
<dbReference type="EMBL" id="FJVC01000121">
    <property type="protein sequence ID" value="CZT43347.1"/>
    <property type="molecule type" value="Genomic_DNA"/>
</dbReference>
<protein>
    <submittedName>
        <fullName evidence="1">Uncharacterized protein</fullName>
    </submittedName>
</protein>
<organism evidence="1 2">
    <name type="scientific">Rhynchosporium secalis</name>
    <name type="common">Barley scald fungus</name>
    <dbReference type="NCBI Taxonomy" id="38038"/>
    <lineage>
        <taxon>Eukaryota</taxon>
        <taxon>Fungi</taxon>
        <taxon>Dikarya</taxon>
        <taxon>Ascomycota</taxon>
        <taxon>Pezizomycotina</taxon>
        <taxon>Leotiomycetes</taxon>
        <taxon>Helotiales</taxon>
        <taxon>Ploettnerulaceae</taxon>
        <taxon>Rhynchosporium</taxon>
    </lineage>
</organism>
<sequence length="92" mass="10360">MHADCSQSSHMNTFLALYSKPQETGYRIRKTAGKAEALDRASLKQITARDSDCRSFNVIRAQNFGLPAYYKDVEIEPKRAFSSESFFSLGTT</sequence>
<name>A0A1E1M2L5_RHYSE</name>